<protein>
    <recommendedName>
        <fullName evidence="3">Secreted protein</fullName>
    </recommendedName>
</protein>
<keyword evidence="1" id="KW-0732">Signal</keyword>
<feature type="chain" id="PRO_5005488436" description="Secreted protein" evidence="1">
    <location>
        <begin position="19"/>
        <end position="57"/>
    </location>
</feature>
<evidence type="ECO:0000313" key="2">
    <source>
        <dbReference type="EMBL" id="CDW34152.1"/>
    </source>
</evidence>
<feature type="signal peptide" evidence="1">
    <location>
        <begin position="1"/>
        <end position="18"/>
    </location>
</feature>
<accession>A0A0K2U880</accession>
<evidence type="ECO:0000256" key="1">
    <source>
        <dbReference type="SAM" id="SignalP"/>
    </source>
</evidence>
<evidence type="ECO:0008006" key="3">
    <source>
        <dbReference type="Google" id="ProtNLM"/>
    </source>
</evidence>
<organism evidence="2">
    <name type="scientific">Lepeophtheirus salmonis</name>
    <name type="common">Salmon louse</name>
    <name type="synonym">Caligus salmonis</name>
    <dbReference type="NCBI Taxonomy" id="72036"/>
    <lineage>
        <taxon>Eukaryota</taxon>
        <taxon>Metazoa</taxon>
        <taxon>Ecdysozoa</taxon>
        <taxon>Arthropoda</taxon>
        <taxon>Crustacea</taxon>
        <taxon>Multicrustacea</taxon>
        <taxon>Hexanauplia</taxon>
        <taxon>Copepoda</taxon>
        <taxon>Siphonostomatoida</taxon>
        <taxon>Caligidae</taxon>
        <taxon>Lepeophtheirus</taxon>
    </lineage>
</organism>
<name>A0A0K2U880_LEPSM</name>
<sequence>MSMMLMLRFLRLLACSCAFVKIPRRIEESICRYMRHEEMSIMEVGRITITTEFVMSV</sequence>
<proteinExistence type="predicted"/>
<dbReference type="AlphaFoldDB" id="A0A0K2U880"/>
<dbReference type="EMBL" id="HACA01016791">
    <property type="protein sequence ID" value="CDW34152.1"/>
    <property type="molecule type" value="Transcribed_RNA"/>
</dbReference>
<reference evidence="2" key="1">
    <citation type="submission" date="2014-05" db="EMBL/GenBank/DDBJ databases">
        <authorList>
            <person name="Chronopoulou M."/>
        </authorList>
    </citation>
    <scope>NUCLEOTIDE SEQUENCE</scope>
    <source>
        <tissue evidence="2">Whole organism</tissue>
    </source>
</reference>